<comment type="caution">
    <text evidence="6">The sequence shown here is derived from an EMBL/GenBank/DDBJ whole genome shotgun (WGS) entry which is preliminary data.</text>
</comment>
<evidence type="ECO:0000256" key="1">
    <source>
        <dbReference type="ARBA" id="ARBA00023002"/>
    </source>
</evidence>
<feature type="binding site" evidence="3">
    <location>
        <position position="117"/>
    </location>
    <ligand>
        <name>substrate</name>
    </ligand>
</feature>
<dbReference type="PRINTS" id="PR00069">
    <property type="entry name" value="ALDKETRDTASE"/>
</dbReference>
<proteinExistence type="predicted"/>
<accession>A0AAD7QQH5</accession>
<protein>
    <submittedName>
        <fullName evidence="6">NADP-dependent oxidoreductase domain-containing protein</fullName>
    </submittedName>
</protein>
<dbReference type="RefSeq" id="XP_056043137.1">
    <property type="nucleotide sequence ID" value="XM_056185092.1"/>
</dbReference>
<dbReference type="InterPro" id="IPR020471">
    <property type="entry name" value="AKR"/>
</dbReference>
<keyword evidence="1" id="KW-0560">Oxidoreductase</keyword>
<organism evidence="6 7">
    <name type="scientific">Lipomyces tetrasporus</name>
    <dbReference type="NCBI Taxonomy" id="54092"/>
    <lineage>
        <taxon>Eukaryota</taxon>
        <taxon>Fungi</taxon>
        <taxon>Dikarya</taxon>
        <taxon>Ascomycota</taxon>
        <taxon>Saccharomycotina</taxon>
        <taxon>Lipomycetes</taxon>
        <taxon>Lipomycetales</taxon>
        <taxon>Lipomycetaceae</taxon>
        <taxon>Lipomyces</taxon>
    </lineage>
</organism>
<dbReference type="GO" id="GO:0016616">
    <property type="term" value="F:oxidoreductase activity, acting on the CH-OH group of donors, NAD or NADP as acceptor"/>
    <property type="evidence" value="ECO:0007669"/>
    <property type="project" value="UniProtKB-ARBA"/>
</dbReference>
<sequence length="323" mass="36237">MTTTQITTSPTDMFFKLNTGTTIPAIGLGTWLSDPDQVKNAVKEALKIGYRHIDTAAIYGNEDAVGEAIQQSGIPRSDIFLTSKLWCNSHRPEDVLPALNKSLEKLKTDYLDMYHMHWPVALKPGAELFPRDENGHGVGDPLGTDYVVTWKAMEKIFRETNKVRNIGVSNFTVHQLDRLLRNSEIVPAAIQIELHPYSLQGEIREFAKDHGIHVTAYSPFGNLNPTYADKLKEKGVRRKVIDDPVVTLVAEKYHATPNQILVSFQVALGDSVIPKSVHAERIKENFTIIRLDIEDVFSLSKLNKNVQFNTVADTFGPDFARIE</sequence>
<dbReference type="Proteomes" id="UP001217417">
    <property type="component" value="Unassembled WGS sequence"/>
</dbReference>
<evidence type="ECO:0000259" key="5">
    <source>
        <dbReference type="Pfam" id="PF00248"/>
    </source>
</evidence>
<evidence type="ECO:0000313" key="6">
    <source>
        <dbReference type="EMBL" id="KAJ8099687.1"/>
    </source>
</evidence>
<feature type="domain" description="NADP-dependent oxidoreductase" evidence="5">
    <location>
        <begin position="26"/>
        <end position="303"/>
    </location>
</feature>
<dbReference type="PROSITE" id="PS00798">
    <property type="entry name" value="ALDOKETO_REDUCTASE_1"/>
    <property type="match status" value="1"/>
</dbReference>
<gene>
    <name evidence="6" type="ORF">POJ06DRAFT_198075</name>
</gene>
<feature type="active site" description="Proton donor" evidence="2">
    <location>
        <position position="59"/>
    </location>
</feature>
<keyword evidence="7" id="KW-1185">Reference proteome</keyword>
<name>A0AAD7QQH5_9ASCO</name>
<dbReference type="InterPro" id="IPR036812">
    <property type="entry name" value="NAD(P)_OxRdtase_dom_sf"/>
</dbReference>
<evidence type="ECO:0000256" key="2">
    <source>
        <dbReference type="PIRSR" id="PIRSR000097-1"/>
    </source>
</evidence>
<dbReference type="PANTHER" id="PTHR11732">
    <property type="entry name" value="ALDO/KETO REDUCTASE"/>
    <property type="match status" value="1"/>
</dbReference>
<dbReference type="Gene3D" id="3.20.20.100">
    <property type="entry name" value="NADP-dependent oxidoreductase domain"/>
    <property type="match status" value="1"/>
</dbReference>
<dbReference type="EMBL" id="JARPMG010000006">
    <property type="protein sequence ID" value="KAJ8099687.1"/>
    <property type="molecule type" value="Genomic_DNA"/>
</dbReference>
<dbReference type="PROSITE" id="PS00063">
    <property type="entry name" value="ALDOKETO_REDUCTASE_3"/>
    <property type="match status" value="1"/>
</dbReference>
<evidence type="ECO:0000313" key="7">
    <source>
        <dbReference type="Proteomes" id="UP001217417"/>
    </source>
</evidence>
<dbReference type="PIRSF" id="PIRSF000097">
    <property type="entry name" value="AKR"/>
    <property type="match status" value="1"/>
</dbReference>
<feature type="site" description="Lowers pKa of active site Tyr" evidence="4">
    <location>
        <position position="84"/>
    </location>
</feature>
<dbReference type="Pfam" id="PF00248">
    <property type="entry name" value="Aldo_ket_red"/>
    <property type="match status" value="1"/>
</dbReference>
<dbReference type="SUPFAM" id="SSF51430">
    <property type="entry name" value="NAD(P)-linked oxidoreductase"/>
    <property type="match status" value="1"/>
</dbReference>
<dbReference type="InterPro" id="IPR023210">
    <property type="entry name" value="NADP_OxRdtase_dom"/>
</dbReference>
<dbReference type="InterPro" id="IPR018170">
    <property type="entry name" value="Aldo/ket_reductase_CS"/>
</dbReference>
<dbReference type="AlphaFoldDB" id="A0AAD7QQH5"/>
<dbReference type="FunFam" id="3.20.20.100:FF:000002">
    <property type="entry name" value="2,5-diketo-D-gluconic acid reductase A"/>
    <property type="match status" value="1"/>
</dbReference>
<evidence type="ECO:0000256" key="4">
    <source>
        <dbReference type="PIRSR" id="PIRSR000097-3"/>
    </source>
</evidence>
<reference evidence="6" key="1">
    <citation type="submission" date="2023-03" db="EMBL/GenBank/DDBJ databases">
        <title>Near-Complete genome sequence of Lipomyces tetrasporous NRRL Y-64009, an oleaginous yeast capable of growing on lignocellulosic hydrolysates.</title>
        <authorList>
            <consortium name="Lawrence Berkeley National Laboratory"/>
            <person name="Jagtap S.S."/>
            <person name="Liu J.-J."/>
            <person name="Walukiewicz H.E."/>
            <person name="Pangilinan J."/>
            <person name="Lipzen A."/>
            <person name="Ahrendt S."/>
            <person name="Koriabine M."/>
            <person name="Cobaugh K."/>
            <person name="Salamov A."/>
            <person name="Yoshinaga Y."/>
            <person name="Ng V."/>
            <person name="Daum C."/>
            <person name="Grigoriev I.V."/>
            <person name="Slininger P.J."/>
            <person name="Dien B.S."/>
            <person name="Jin Y.-S."/>
            <person name="Rao C.V."/>
        </authorList>
    </citation>
    <scope>NUCLEOTIDE SEQUENCE</scope>
    <source>
        <strain evidence="6">NRRL Y-64009</strain>
    </source>
</reference>
<dbReference type="GeneID" id="80880258"/>
<evidence type="ECO:0000256" key="3">
    <source>
        <dbReference type="PIRSR" id="PIRSR000097-2"/>
    </source>
</evidence>